<evidence type="ECO:0000313" key="9">
    <source>
        <dbReference type="Proteomes" id="UP000283509"/>
    </source>
</evidence>
<keyword evidence="4" id="KW-1015">Disulfide bond</keyword>
<sequence length="649" mass="70485">MIVQGQAHTTRIRCPISRPVFNLESYSCRAESSCITTCPDTDLVTPGATNTTHLPTSTVPPDTTEYPYTSSSIVTLSPTVTPTHSSTSVNLCRPICSSQHTLVHDPIDCNHFYTCNITRLTPYPHYTPIRGKCPPERPVFDLKKHSCAADIPCITTCEGVIATTPTTLATSGKPSQVTPIIIPGDDGPCNIYCDKPNSIVRDPTSCHHYFLCIFFDGTVPRPLRIRCPREKPVFDTESKTCQSHAPCRTLNCQQTSSESTTVGSITPSPAGFINNTLTEGTISEKPTPTESVGTKPTQEPFTKEWSTSPKPGATSGTSPSEGTFSTAFTLNTSPAVEVTPQTMTSNSDSGDTVPDHCKPKCKRAGILIPDLTDCTRYYACVFVNGLVPQPVVARCPKNKPIFNNITRRCVESAPCYTPCSTQEETTVSNPFPSSVTPVPTPSETTPQDLAATGCSNAGFFAKSNICVGVYTHCYHSGNQMMRATRQCPPGLVFNTVSTYPYCVPPSDCPYDPVLRGSSANVSSCTHPGSFPRCQHCCSDYIQCEPSLSGPGYTPTVAKCPGNLVFNTDPTYPYCVRPEDCPTGGGQMSQCNRQGNYPACPGCCRDYFHCTYDHRLQRKTCPHPLVFNPLSSYPYCVLPWNCPYVLPSRS</sequence>
<dbReference type="Proteomes" id="UP000283509">
    <property type="component" value="Unassembled WGS sequence"/>
</dbReference>
<dbReference type="SUPFAM" id="SSF57625">
    <property type="entry name" value="Invertebrate chitin-binding proteins"/>
    <property type="match status" value="1"/>
</dbReference>
<dbReference type="PANTHER" id="PTHR23301:SF0">
    <property type="entry name" value="CHITIN-BINDING TYPE-2 DOMAIN-CONTAINING PROTEIN-RELATED"/>
    <property type="match status" value="1"/>
</dbReference>
<protein>
    <recommendedName>
        <fullName evidence="7">Chitin-binding type-2 domain-containing protein</fullName>
    </recommendedName>
</protein>
<accession>A0A3R7QLT1</accession>
<feature type="domain" description="Chitin-binding type-2" evidence="7">
    <location>
        <begin position="358"/>
        <end position="417"/>
    </location>
</feature>
<evidence type="ECO:0000259" key="7">
    <source>
        <dbReference type="PROSITE" id="PS50940"/>
    </source>
</evidence>
<name>A0A3R7QLT1_PENVA</name>
<dbReference type="InterPro" id="IPR051940">
    <property type="entry name" value="Chitin_bind-dev_reg"/>
</dbReference>
<feature type="region of interest" description="Disordered" evidence="6">
    <location>
        <begin position="279"/>
        <end position="326"/>
    </location>
</feature>
<organism evidence="8 9">
    <name type="scientific">Penaeus vannamei</name>
    <name type="common">Whiteleg shrimp</name>
    <name type="synonym">Litopenaeus vannamei</name>
    <dbReference type="NCBI Taxonomy" id="6689"/>
    <lineage>
        <taxon>Eukaryota</taxon>
        <taxon>Metazoa</taxon>
        <taxon>Ecdysozoa</taxon>
        <taxon>Arthropoda</taxon>
        <taxon>Crustacea</taxon>
        <taxon>Multicrustacea</taxon>
        <taxon>Malacostraca</taxon>
        <taxon>Eumalacostraca</taxon>
        <taxon>Eucarida</taxon>
        <taxon>Decapoda</taxon>
        <taxon>Dendrobranchiata</taxon>
        <taxon>Penaeoidea</taxon>
        <taxon>Penaeidae</taxon>
        <taxon>Penaeus</taxon>
    </lineage>
</organism>
<evidence type="ECO:0000256" key="3">
    <source>
        <dbReference type="ARBA" id="ARBA00022737"/>
    </source>
</evidence>
<keyword evidence="5" id="KW-0325">Glycoprotein</keyword>
<feature type="domain" description="Chitin-binding type-2" evidence="7">
    <location>
        <begin position="451"/>
        <end position="510"/>
    </location>
</feature>
<gene>
    <name evidence="8" type="ORF">C7M84_023772</name>
</gene>
<dbReference type="SMART" id="SM00494">
    <property type="entry name" value="ChtBD2"/>
    <property type="match status" value="6"/>
</dbReference>
<reference evidence="8 9" key="1">
    <citation type="submission" date="2018-04" db="EMBL/GenBank/DDBJ databases">
        <authorList>
            <person name="Zhang X."/>
            <person name="Yuan J."/>
            <person name="Li F."/>
            <person name="Xiang J."/>
        </authorList>
    </citation>
    <scope>NUCLEOTIDE SEQUENCE [LARGE SCALE GENOMIC DNA]</scope>
    <source>
        <tissue evidence="8">Muscle</tissue>
    </source>
</reference>
<evidence type="ECO:0000256" key="5">
    <source>
        <dbReference type="ARBA" id="ARBA00023180"/>
    </source>
</evidence>
<keyword evidence="1" id="KW-0147">Chitin-binding</keyword>
<keyword evidence="9" id="KW-1185">Reference proteome</keyword>
<keyword evidence="3" id="KW-0677">Repeat</keyword>
<evidence type="ECO:0000256" key="6">
    <source>
        <dbReference type="SAM" id="MobiDB-lite"/>
    </source>
</evidence>
<dbReference type="InterPro" id="IPR002557">
    <property type="entry name" value="Chitin-bd_dom"/>
</dbReference>
<proteinExistence type="predicted"/>
<evidence type="ECO:0000256" key="1">
    <source>
        <dbReference type="ARBA" id="ARBA00022669"/>
    </source>
</evidence>
<dbReference type="InterPro" id="IPR036508">
    <property type="entry name" value="Chitin-bd_dom_sf"/>
</dbReference>
<dbReference type="AlphaFoldDB" id="A0A3R7QLT1"/>
<comment type="caution">
    <text evidence="8">The sequence shown here is derived from an EMBL/GenBank/DDBJ whole genome shotgun (WGS) entry which is preliminary data.</text>
</comment>
<dbReference type="OrthoDB" id="6020543at2759"/>
<evidence type="ECO:0000256" key="4">
    <source>
        <dbReference type="ARBA" id="ARBA00023157"/>
    </source>
</evidence>
<dbReference type="PANTHER" id="PTHR23301">
    <property type="entry name" value="CHITIN BINDING PERITROPHIN-A"/>
    <property type="match status" value="1"/>
</dbReference>
<dbReference type="EMBL" id="QCYY01000745">
    <property type="protein sequence ID" value="ROT83062.1"/>
    <property type="molecule type" value="Genomic_DNA"/>
</dbReference>
<dbReference type="GO" id="GO:0005576">
    <property type="term" value="C:extracellular region"/>
    <property type="evidence" value="ECO:0007669"/>
    <property type="project" value="InterPro"/>
</dbReference>
<dbReference type="GO" id="GO:0008061">
    <property type="term" value="F:chitin binding"/>
    <property type="evidence" value="ECO:0007669"/>
    <property type="project" value="UniProtKB-KW"/>
</dbReference>
<keyword evidence="2" id="KW-0732">Signal</keyword>
<evidence type="ECO:0000256" key="2">
    <source>
        <dbReference type="ARBA" id="ARBA00022729"/>
    </source>
</evidence>
<reference evidence="8 9" key="2">
    <citation type="submission" date="2019-01" db="EMBL/GenBank/DDBJ databases">
        <title>The decoding of complex shrimp genome reveals the adaptation for benthos swimmer, frequently molting mechanism and breeding impact on genome.</title>
        <authorList>
            <person name="Sun Y."/>
            <person name="Gao Y."/>
            <person name="Yu Y."/>
        </authorList>
    </citation>
    <scope>NUCLEOTIDE SEQUENCE [LARGE SCALE GENOMIC DNA]</scope>
    <source>
        <tissue evidence="8">Muscle</tissue>
    </source>
</reference>
<evidence type="ECO:0000313" key="8">
    <source>
        <dbReference type="EMBL" id="ROT83062.1"/>
    </source>
</evidence>
<dbReference type="PROSITE" id="PS50940">
    <property type="entry name" value="CHIT_BIND_II"/>
    <property type="match status" value="2"/>
</dbReference>